<accession>A0ACC3P094</accession>
<comment type="caution">
    <text evidence="1">The sequence shown here is derived from an EMBL/GenBank/DDBJ whole genome shotgun (WGS) entry which is preliminary data.</text>
</comment>
<dbReference type="EMBL" id="JAUTXU010000002">
    <property type="protein sequence ID" value="KAK3725492.1"/>
    <property type="molecule type" value="Genomic_DNA"/>
</dbReference>
<sequence>MALTDEQRRPSRLLNKQQTAPKKKISEMNASESPLLRLPPELRNRIYGYVLGGNILHVSRNGWSQITVTICRRPDLDAPRADAIREQGAEDVTFRYRNHHASLGCTLSFHKDNGARKLDVVLLQTCRHIHREAALLPHLLSTFAFDCDLMDFSVFTDTLIPSQRRAIRAVTLVTCGRTIPRIKSPSQISRLTGLTHVTLSVIT</sequence>
<keyword evidence="2" id="KW-1185">Reference proteome</keyword>
<proteinExistence type="predicted"/>
<reference evidence="1" key="1">
    <citation type="submission" date="2023-07" db="EMBL/GenBank/DDBJ databases">
        <title>Black Yeasts Isolated from many extreme environments.</title>
        <authorList>
            <person name="Coleine C."/>
            <person name="Stajich J.E."/>
            <person name="Selbmann L."/>
        </authorList>
    </citation>
    <scope>NUCLEOTIDE SEQUENCE</scope>
    <source>
        <strain evidence="1">CCFEE 5714</strain>
    </source>
</reference>
<evidence type="ECO:0000313" key="2">
    <source>
        <dbReference type="Proteomes" id="UP001281147"/>
    </source>
</evidence>
<organism evidence="1 2">
    <name type="scientific">Vermiconidia calcicola</name>
    <dbReference type="NCBI Taxonomy" id="1690605"/>
    <lineage>
        <taxon>Eukaryota</taxon>
        <taxon>Fungi</taxon>
        <taxon>Dikarya</taxon>
        <taxon>Ascomycota</taxon>
        <taxon>Pezizomycotina</taxon>
        <taxon>Dothideomycetes</taxon>
        <taxon>Dothideomycetidae</taxon>
        <taxon>Mycosphaerellales</taxon>
        <taxon>Extremaceae</taxon>
        <taxon>Vermiconidia</taxon>
    </lineage>
</organism>
<protein>
    <submittedName>
        <fullName evidence="1">Uncharacterized protein</fullName>
    </submittedName>
</protein>
<dbReference type="Proteomes" id="UP001281147">
    <property type="component" value="Unassembled WGS sequence"/>
</dbReference>
<gene>
    <name evidence="1" type="ORF">LTR37_000462</name>
</gene>
<name>A0ACC3P094_9PEZI</name>
<evidence type="ECO:0000313" key="1">
    <source>
        <dbReference type="EMBL" id="KAK3725492.1"/>
    </source>
</evidence>